<comment type="similarity">
    <text evidence="1">Belongs to the peptidase M32 family.</text>
</comment>
<dbReference type="OrthoDB" id="9772308at2"/>
<feature type="active site" description="Proton donor/acceptor" evidence="3">
    <location>
        <position position="265"/>
    </location>
</feature>
<feature type="binding site" evidence="2">
    <location>
        <position position="268"/>
    </location>
    <ligand>
        <name>Zn(2+)</name>
        <dbReference type="ChEBI" id="CHEBI:29105"/>
        <note>catalytic</note>
    </ligand>
</feature>
<comment type="cofactor">
    <cofactor evidence="2">
        <name>Zn(2+)</name>
        <dbReference type="ChEBI" id="CHEBI:29105"/>
    </cofactor>
    <text evidence="2">Binds 1 zinc ion per subunit.</text>
</comment>
<dbReference type="Gene3D" id="1.10.1370.30">
    <property type="match status" value="1"/>
</dbReference>
<dbReference type="InterPro" id="IPR001333">
    <property type="entry name" value="Peptidase_M32_Taq"/>
</dbReference>
<dbReference type="PANTHER" id="PTHR34217">
    <property type="entry name" value="METAL-DEPENDENT CARBOXYPEPTIDASE"/>
    <property type="match status" value="1"/>
</dbReference>
<evidence type="ECO:0000313" key="4">
    <source>
        <dbReference type="EMBL" id="GAP15571.1"/>
    </source>
</evidence>
<dbReference type="AlphaFoldDB" id="A0A0S7BLM5"/>
<sequence>MQPQLDQLKKILNEVADLSAATSVLSWDQQTYMPEGGSEDRGDALATLSGLAHTRFTSEEVGKLLDDLSTGIDQLNPDSDEARLIKVTRHNYEKNTRVPSEKVAEFARVTTVAQSVWARARAENNYALFMPHLKKIIELRQEYAGLFTPYDHIYDPLLDDYEPGLKTADVQAIFNVLRPQQVALLQAIHERPQVNDNFLRQKFDEEKQWHFGVDVITRFGYDWKRGRQDRSAHPFTIAFGTGDVRITTRFEPEYGGSALFSTMHECGHALYEQGVNPAYRRTPLSGGASMAIHESQSRLWENLVGRSLPFWKYFYPKFQRTFPEILGNVDLMTFYKGINKVEPSFIRTESDEATYNLHIMLRLELEIALIEGSLDVKDLPEAWNERMHEYLGITPPNNKVGVLQDVHWAGGMFGYFPTYALGNLVSVQLWECIQRDLPNLDDQLARGEFSQLLAWLRKNVHVYGSKYEPQELVQKITGSRINPQPYIRYLQTKYGEIYQL</sequence>
<dbReference type="PRINTS" id="PR00998">
    <property type="entry name" value="CRBOXYPTASET"/>
</dbReference>
<dbReference type="RefSeq" id="WP_075074742.1">
    <property type="nucleotide sequence ID" value="NZ_DF967972.1"/>
</dbReference>
<dbReference type="GO" id="GO:0006508">
    <property type="term" value="P:proteolysis"/>
    <property type="evidence" value="ECO:0007669"/>
    <property type="project" value="UniProtKB-UniRule"/>
</dbReference>
<dbReference type="PROSITE" id="PS52034">
    <property type="entry name" value="PEPTIDASE_M32"/>
    <property type="match status" value="1"/>
</dbReference>
<keyword evidence="1" id="KW-0482">Metalloprotease</keyword>
<evidence type="ECO:0000256" key="2">
    <source>
        <dbReference type="PIRSR" id="PIRSR006615-1"/>
    </source>
</evidence>
<keyword evidence="2" id="KW-0862">Zinc</keyword>
<comment type="catalytic activity">
    <reaction evidence="1">
        <text>Release of a C-terminal amino acid with broad specificity, except for -Pro.</text>
        <dbReference type="EC" id="3.4.17.19"/>
    </reaction>
</comment>
<dbReference type="GO" id="GO:0046872">
    <property type="term" value="F:metal ion binding"/>
    <property type="evidence" value="ECO:0007669"/>
    <property type="project" value="UniProtKB-KW"/>
</dbReference>
<gene>
    <name evidence="4" type="ORF">LARV_03362</name>
</gene>
<dbReference type="SUPFAM" id="SSF55486">
    <property type="entry name" value="Metalloproteases ('zincins'), catalytic domain"/>
    <property type="match status" value="1"/>
</dbReference>
<evidence type="ECO:0000313" key="5">
    <source>
        <dbReference type="Proteomes" id="UP000055060"/>
    </source>
</evidence>
<dbReference type="CDD" id="cd06460">
    <property type="entry name" value="M32_Taq"/>
    <property type="match status" value="1"/>
</dbReference>
<keyword evidence="1" id="KW-0378">Hydrolase</keyword>
<dbReference type="Pfam" id="PF02074">
    <property type="entry name" value="Peptidase_M32"/>
    <property type="match status" value="1"/>
</dbReference>
<keyword evidence="1" id="KW-0645">Protease</keyword>
<evidence type="ECO:0000256" key="3">
    <source>
        <dbReference type="PIRSR" id="PIRSR006615-2"/>
    </source>
</evidence>
<evidence type="ECO:0000256" key="1">
    <source>
        <dbReference type="PIRNR" id="PIRNR006615"/>
    </source>
</evidence>
<dbReference type="PANTHER" id="PTHR34217:SF1">
    <property type="entry name" value="CARBOXYPEPTIDASE 1"/>
    <property type="match status" value="1"/>
</dbReference>
<dbReference type="EC" id="3.4.17.19" evidence="1"/>
<reference evidence="4" key="1">
    <citation type="submission" date="2015-07" db="EMBL/GenBank/DDBJ databases">
        <title>Draft Genome Sequences of Anaerolinea thermolimosa IMO-1, Bellilinea caldifistulae GOMI-1, Leptolinea tardivitalis YMTK-2, Levilinea saccharolytica KIBI-1,Longilinea arvoryzae KOME-1, Previously Described as Members of the Anaerolineaceae (Chloroflexi).</title>
        <authorList>
            <person name="Sekiguchi Y."/>
            <person name="Ohashi A."/>
            <person name="Matsuura N."/>
            <person name="Tourlousse M.D."/>
        </authorList>
    </citation>
    <scope>NUCLEOTIDE SEQUENCE [LARGE SCALE GENOMIC DNA]</scope>
    <source>
        <strain evidence="4">KOME-1</strain>
    </source>
</reference>
<organism evidence="4">
    <name type="scientific">Longilinea arvoryzae</name>
    <dbReference type="NCBI Taxonomy" id="360412"/>
    <lineage>
        <taxon>Bacteria</taxon>
        <taxon>Bacillati</taxon>
        <taxon>Chloroflexota</taxon>
        <taxon>Anaerolineae</taxon>
        <taxon>Anaerolineales</taxon>
        <taxon>Anaerolineaceae</taxon>
        <taxon>Longilinea</taxon>
    </lineage>
</organism>
<keyword evidence="1 4" id="KW-0121">Carboxypeptidase</keyword>
<feature type="binding site" evidence="2">
    <location>
        <position position="264"/>
    </location>
    <ligand>
        <name>Zn(2+)</name>
        <dbReference type="ChEBI" id="CHEBI:29105"/>
        <note>catalytic</note>
    </ligand>
</feature>
<keyword evidence="5" id="KW-1185">Reference proteome</keyword>
<dbReference type="PIRSF" id="PIRSF006615">
    <property type="entry name" value="Zn_crbxpep_Taq"/>
    <property type="match status" value="1"/>
</dbReference>
<proteinExistence type="inferred from homology"/>
<feature type="binding site" evidence="2">
    <location>
        <position position="294"/>
    </location>
    <ligand>
        <name>Zn(2+)</name>
        <dbReference type="ChEBI" id="CHEBI:29105"/>
        <note>catalytic</note>
    </ligand>
</feature>
<dbReference type="Proteomes" id="UP000055060">
    <property type="component" value="Unassembled WGS sequence"/>
</dbReference>
<keyword evidence="1 2" id="KW-0479">Metal-binding</keyword>
<comment type="function">
    <text evidence="1">Broad specificity carboxypetidase that releases amino acids sequentially from the C-terminus, including neutral, aromatic, polar and basic residues.</text>
</comment>
<name>A0A0S7BLM5_9CHLR</name>
<dbReference type="GO" id="GO:0004181">
    <property type="term" value="F:metallocarboxypeptidase activity"/>
    <property type="evidence" value="ECO:0007669"/>
    <property type="project" value="UniProtKB-UniRule"/>
</dbReference>
<dbReference type="STRING" id="360412.LARV_03362"/>
<dbReference type="EMBL" id="DF967972">
    <property type="protein sequence ID" value="GAP15571.1"/>
    <property type="molecule type" value="Genomic_DNA"/>
</dbReference>
<protein>
    <recommendedName>
        <fullName evidence="1">Metal-dependent carboxypeptidase</fullName>
        <ecNumber evidence="1">3.4.17.19</ecNumber>
    </recommendedName>
</protein>
<accession>A0A0S7BLM5</accession>